<feature type="compositionally biased region" description="Low complexity" evidence="1">
    <location>
        <begin position="1"/>
        <end position="14"/>
    </location>
</feature>
<comment type="caution">
    <text evidence="2">The sequence shown here is derived from an EMBL/GenBank/DDBJ whole genome shotgun (WGS) entry which is preliminary data.</text>
</comment>
<dbReference type="EMBL" id="LAZR01064591">
    <property type="protein sequence ID" value="KKK57231.1"/>
    <property type="molecule type" value="Genomic_DNA"/>
</dbReference>
<sequence>MGSSTEVTSVPTTPKALDPAVGTAVETQQQLLPQQANLLQMIGQQIMGEQTNSEQGVRFKKVNPQYQNQQPAQAPQQAAQGKRPDPARDLAIKRGNALNAVMSAMTISNVEMEGYLRAGYEWCKNGVWVLGTRQSQGGQPNPQYVGDNPPPPVEDDIPF</sequence>
<feature type="compositionally biased region" description="Low complexity" evidence="1">
    <location>
        <begin position="63"/>
        <end position="80"/>
    </location>
</feature>
<accession>A0A0F8ZAX2</accession>
<dbReference type="AlphaFoldDB" id="A0A0F8ZAX2"/>
<evidence type="ECO:0000256" key="1">
    <source>
        <dbReference type="SAM" id="MobiDB-lite"/>
    </source>
</evidence>
<feature type="region of interest" description="Disordered" evidence="1">
    <location>
        <begin position="1"/>
        <end position="20"/>
    </location>
</feature>
<feature type="region of interest" description="Disordered" evidence="1">
    <location>
        <begin position="133"/>
        <end position="159"/>
    </location>
</feature>
<proteinExistence type="predicted"/>
<reference evidence="2" key="1">
    <citation type="journal article" date="2015" name="Nature">
        <title>Complex archaea that bridge the gap between prokaryotes and eukaryotes.</title>
        <authorList>
            <person name="Spang A."/>
            <person name="Saw J.H."/>
            <person name="Jorgensen S.L."/>
            <person name="Zaremba-Niedzwiedzka K."/>
            <person name="Martijn J."/>
            <person name="Lind A.E."/>
            <person name="van Eijk R."/>
            <person name="Schleper C."/>
            <person name="Guy L."/>
            <person name="Ettema T.J."/>
        </authorList>
    </citation>
    <scope>NUCLEOTIDE SEQUENCE</scope>
</reference>
<name>A0A0F8ZAX2_9ZZZZ</name>
<organism evidence="2">
    <name type="scientific">marine sediment metagenome</name>
    <dbReference type="NCBI Taxonomy" id="412755"/>
    <lineage>
        <taxon>unclassified sequences</taxon>
        <taxon>metagenomes</taxon>
        <taxon>ecological metagenomes</taxon>
    </lineage>
</organism>
<feature type="compositionally biased region" description="Polar residues" evidence="1">
    <location>
        <begin position="133"/>
        <end position="142"/>
    </location>
</feature>
<protein>
    <submittedName>
        <fullName evidence="2">Uncharacterized protein</fullName>
    </submittedName>
</protein>
<gene>
    <name evidence="2" type="ORF">LCGC14_3056590</name>
</gene>
<feature type="region of interest" description="Disordered" evidence="1">
    <location>
        <begin position="52"/>
        <end position="87"/>
    </location>
</feature>
<evidence type="ECO:0000313" key="2">
    <source>
        <dbReference type="EMBL" id="KKK57231.1"/>
    </source>
</evidence>